<dbReference type="Pfam" id="PF00293">
    <property type="entry name" value="NUDIX"/>
    <property type="match status" value="2"/>
</dbReference>
<dbReference type="GO" id="GO:0015937">
    <property type="term" value="P:coenzyme A biosynthetic process"/>
    <property type="evidence" value="ECO:0007669"/>
    <property type="project" value="UniProtKB-ARBA"/>
</dbReference>
<dbReference type="InterPro" id="IPR015797">
    <property type="entry name" value="NUDIX_hydrolase-like_dom_sf"/>
</dbReference>
<dbReference type="AlphaFoldDB" id="A0AAW2WM44"/>
<comment type="cofactor">
    <cofactor evidence="2">
        <name>Mg(2+)</name>
        <dbReference type="ChEBI" id="CHEBI:18420"/>
    </cofactor>
</comment>
<dbReference type="InterPro" id="IPR000086">
    <property type="entry name" value="NUDIX_hydrolase_dom"/>
</dbReference>
<keyword evidence="5" id="KW-0460">Magnesium</keyword>
<keyword evidence="6" id="KW-0464">Manganese</keyword>
<evidence type="ECO:0000313" key="9">
    <source>
        <dbReference type="EMBL" id="KAL0442687.1"/>
    </source>
</evidence>
<evidence type="ECO:0000256" key="5">
    <source>
        <dbReference type="ARBA" id="ARBA00022842"/>
    </source>
</evidence>
<name>A0AAW2WM44_9LAMI</name>
<evidence type="ECO:0000256" key="6">
    <source>
        <dbReference type="ARBA" id="ARBA00023211"/>
    </source>
</evidence>
<dbReference type="GO" id="GO:0006637">
    <property type="term" value="P:acyl-CoA metabolic process"/>
    <property type="evidence" value="ECO:0007669"/>
    <property type="project" value="UniProtKB-ARBA"/>
</dbReference>
<feature type="region of interest" description="Disordered" evidence="7">
    <location>
        <begin position="57"/>
        <end position="78"/>
    </location>
</feature>
<dbReference type="GO" id="GO:0010945">
    <property type="term" value="F:coenzyme A diphosphatase activity"/>
    <property type="evidence" value="ECO:0007669"/>
    <property type="project" value="InterPro"/>
</dbReference>
<keyword evidence="4 9" id="KW-0378">Hydrolase</keyword>
<dbReference type="GO" id="GO:0005737">
    <property type="term" value="C:cytoplasm"/>
    <property type="evidence" value="ECO:0007669"/>
    <property type="project" value="UniProtKB-ARBA"/>
</dbReference>
<dbReference type="EMBL" id="JACGWN010000007">
    <property type="protein sequence ID" value="KAL0442687.1"/>
    <property type="molecule type" value="Genomic_DNA"/>
</dbReference>
<dbReference type="GO" id="GO:0008893">
    <property type="term" value="F:guanosine-3',5'-bis(diphosphate) 3'-diphosphatase activity"/>
    <property type="evidence" value="ECO:0007669"/>
    <property type="project" value="UniProtKB-ARBA"/>
</dbReference>
<feature type="compositionally biased region" description="Acidic residues" evidence="7">
    <location>
        <begin position="63"/>
        <end position="72"/>
    </location>
</feature>
<dbReference type="PANTHER" id="PTHR12992:SF41">
    <property type="entry name" value="NUDIX HYDROLASE 11"/>
    <property type="match status" value="1"/>
</dbReference>
<gene>
    <name evidence="9" type="ORF">Slati_1991400</name>
</gene>
<dbReference type="Gene3D" id="3.90.79.10">
    <property type="entry name" value="Nucleoside Triphosphate Pyrophosphohydrolase"/>
    <property type="match status" value="2"/>
</dbReference>
<comment type="cofactor">
    <cofactor evidence="1">
        <name>Mn(2+)</name>
        <dbReference type="ChEBI" id="CHEBI:29035"/>
    </cofactor>
</comment>
<keyword evidence="3" id="KW-0479">Metal-binding</keyword>
<dbReference type="GO" id="GO:0046872">
    <property type="term" value="F:metal ion binding"/>
    <property type="evidence" value="ECO:0007669"/>
    <property type="project" value="UniProtKB-KW"/>
</dbReference>
<evidence type="ECO:0000256" key="4">
    <source>
        <dbReference type="ARBA" id="ARBA00022801"/>
    </source>
</evidence>
<reference evidence="9" key="2">
    <citation type="journal article" date="2024" name="Plant">
        <title>Genomic evolution and insights into agronomic trait innovations of Sesamum species.</title>
        <authorList>
            <person name="Miao H."/>
            <person name="Wang L."/>
            <person name="Qu L."/>
            <person name="Liu H."/>
            <person name="Sun Y."/>
            <person name="Le M."/>
            <person name="Wang Q."/>
            <person name="Wei S."/>
            <person name="Zheng Y."/>
            <person name="Lin W."/>
            <person name="Duan Y."/>
            <person name="Cao H."/>
            <person name="Xiong S."/>
            <person name="Wang X."/>
            <person name="Wei L."/>
            <person name="Li C."/>
            <person name="Ma Q."/>
            <person name="Ju M."/>
            <person name="Zhao R."/>
            <person name="Li G."/>
            <person name="Mu C."/>
            <person name="Tian Q."/>
            <person name="Mei H."/>
            <person name="Zhang T."/>
            <person name="Gao T."/>
            <person name="Zhang H."/>
        </authorList>
    </citation>
    <scope>NUCLEOTIDE SEQUENCE</scope>
    <source>
        <strain evidence="9">KEN1</strain>
    </source>
</reference>
<sequence length="521" mass="58748">MLPLLRRTSTALFSSFLTPSSLSPIPNSLSRLIVMDSCAAGPSRKLMVLAQQLRLYRPPSPQSDDDEEEEQRIEESAGKVVSQVGFAESATSVSRQPPERFRPKRAAVLICLFEGDHGELRVILTKRSSKLSTHSGEVSLPGGKAEETDADDAETATREANEEIGLDPSLVNVVTCLEPFLSKHLLRVIPVIGILSNKKDFIPSPNAAEVEAIFDAPLEMFLKDENRRSEEREWMNDKYLIHFFDYEVKDKKFLKLLLPLLPLIDKALRKGLHHEREIMCSNSFGRSETLVKIAQRLRLYKPHHSFDVSDGSTSVRNSRIQDSAGELVPQGVGPSRAAVLICLFEGERGDLRVILTKRSSTMSSHSGEVALPGGKWEESDKNDAETALREAKEEIGLDPSIVEVVTILEPFDTKRNITVFPVIGIIWNKNGFNPVPNAAEVESVFDAPLEMFLKNENRREERREWMSYNYMLHFFDYQVEGKSYIIWALTAAILIKAASVVYQQPPAFEEHRPKFWSRSRQ</sequence>
<dbReference type="SUPFAM" id="SSF55811">
    <property type="entry name" value="Nudix"/>
    <property type="match status" value="2"/>
</dbReference>
<evidence type="ECO:0000256" key="1">
    <source>
        <dbReference type="ARBA" id="ARBA00001936"/>
    </source>
</evidence>
<reference evidence="9" key="1">
    <citation type="submission" date="2020-06" db="EMBL/GenBank/DDBJ databases">
        <authorList>
            <person name="Li T."/>
            <person name="Hu X."/>
            <person name="Zhang T."/>
            <person name="Song X."/>
            <person name="Zhang H."/>
            <person name="Dai N."/>
            <person name="Sheng W."/>
            <person name="Hou X."/>
            <person name="Wei L."/>
        </authorList>
    </citation>
    <scope>NUCLEOTIDE SEQUENCE</scope>
    <source>
        <strain evidence="9">KEN1</strain>
        <tissue evidence="9">Leaf</tissue>
    </source>
</reference>
<evidence type="ECO:0000259" key="8">
    <source>
        <dbReference type="PROSITE" id="PS51462"/>
    </source>
</evidence>
<dbReference type="CDD" id="cd03426">
    <property type="entry name" value="NUDIX_CoAse_Nudt7"/>
    <property type="match status" value="2"/>
</dbReference>
<feature type="domain" description="Nudix hydrolase" evidence="8">
    <location>
        <begin position="334"/>
        <end position="490"/>
    </location>
</feature>
<evidence type="ECO:0000256" key="7">
    <source>
        <dbReference type="SAM" id="MobiDB-lite"/>
    </source>
</evidence>
<feature type="domain" description="Nudix hydrolase" evidence="8">
    <location>
        <begin position="103"/>
        <end position="259"/>
    </location>
</feature>
<dbReference type="InterPro" id="IPR045121">
    <property type="entry name" value="CoAse"/>
</dbReference>
<evidence type="ECO:0000256" key="3">
    <source>
        <dbReference type="ARBA" id="ARBA00022723"/>
    </source>
</evidence>
<dbReference type="PANTHER" id="PTHR12992">
    <property type="entry name" value="NUDIX HYDROLASE"/>
    <property type="match status" value="1"/>
</dbReference>
<dbReference type="PROSITE" id="PS51462">
    <property type="entry name" value="NUDIX"/>
    <property type="match status" value="2"/>
</dbReference>
<dbReference type="GO" id="GO:0015938">
    <property type="term" value="P:coenzyme A catabolic process"/>
    <property type="evidence" value="ECO:0007669"/>
    <property type="project" value="TreeGrafter"/>
</dbReference>
<protein>
    <submittedName>
        <fullName evidence="9">Nudix hydrolase 15, mitochondrial</fullName>
    </submittedName>
</protein>
<dbReference type="FunFam" id="3.90.79.10:FF:000036">
    <property type="entry name" value="Nudix hydrolase 11"/>
    <property type="match status" value="2"/>
</dbReference>
<proteinExistence type="predicted"/>
<comment type="caution">
    <text evidence="9">The sequence shown here is derived from an EMBL/GenBank/DDBJ whole genome shotgun (WGS) entry which is preliminary data.</text>
</comment>
<organism evidence="9">
    <name type="scientific">Sesamum latifolium</name>
    <dbReference type="NCBI Taxonomy" id="2727402"/>
    <lineage>
        <taxon>Eukaryota</taxon>
        <taxon>Viridiplantae</taxon>
        <taxon>Streptophyta</taxon>
        <taxon>Embryophyta</taxon>
        <taxon>Tracheophyta</taxon>
        <taxon>Spermatophyta</taxon>
        <taxon>Magnoliopsida</taxon>
        <taxon>eudicotyledons</taxon>
        <taxon>Gunneridae</taxon>
        <taxon>Pentapetalae</taxon>
        <taxon>asterids</taxon>
        <taxon>lamiids</taxon>
        <taxon>Lamiales</taxon>
        <taxon>Pedaliaceae</taxon>
        <taxon>Sesamum</taxon>
    </lineage>
</organism>
<accession>A0AAW2WM44</accession>
<evidence type="ECO:0000256" key="2">
    <source>
        <dbReference type="ARBA" id="ARBA00001946"/>
    </source>
</evidence>